<reference evidence="2 3" key="1">
    <citation type="submission" date="2020-08" db="EMBL/GenBank/DDBJ databases">
        <title>A Genomic Blueprint of the Chicken Gut Microbiome.</title>
        <authorList>
            <person name="Gilroy R."/>
            <person name="Ravi A."/>
            <person name="Getino M."/>
            <person name="Pursley I."/>
            <person name="Horton D.L."/>
            <person name="Alikhan N.-F."/>
            <person name="Baker D."/>
            <person name="Gharbi K."/>
            <person name="Hall N."/>
            <person name="Watson M."/>
            <person name="Adriaenssens E.M."/>
            <person name="Foster-Nyarko E."/>
            <person name="Jarju S."/>
            <person name="Secka A."/>
            <person name="Antonio M."/>
            <person name="Oren A."/>
            <person name="Chaudhuri R."/>
            <person name="La Ragione R.M."/>
            <person name="Hildebrand F."/>
            <person name="Pallen M.J."/>
        </authorList>
    </citation>
    <scope>NUCLEOTIDE SEQUENCE [LARGE SCALE GENOMIC DNA]</scope>
    <source>
        <strain evidence="2 3">N37</strain>
    </source>
</reference>
<sequence>MKSIKNFIKNKYSYVAFLVILIITAVIFVLNKNKNSIPTLFIIDNNRVVNEDLNGDGDKDAIYIKTDDNKYLIQINLSNDLSYSLNPNKDISTLGEHKPYWPMKILIEDLSRDNIKEVFIQSSINEKPIQHIFKFNGEGYENIYSSYDNILGFMDSKNNKTPKIVTGNFKNNGIELKNHLFINNKFKTFEYAYPNNYIGINIIYSFIGFIESFPNMNVILPDYFSDNINSNELSMIYTLSSKNTVYNFQDGFFKDISYDSKDRPLEVKWTLNFKGIEKADYKSINNYTIDIILSKKSFEQEYKVTSINVRK</sequence>
<keyword evidence="1" id="KW-1133">Transmembrane helix</keyword>
<dbReference type="InterPro" id="IPR028994">
    <property type="entry name" value="Integrin_alpha_N"/>
</dbReference>
<dbReference type="SUPFAM" id="SSF69318">
    <property type="entry name" value="Integrin alpha N-terminal domain"/>
    <property type="match status" value="1"/>
</dbReference>
<comment type="caution">
    <text evidence="2">The sequence shown here is derived from an EMBL/GenBank/DDBJ whole genome shotgun (WGS) entry which is preliminary data.</text>
</comment>
<proteinExistence type="predicted"/>
<dbReference type="EMBL" id="JACSQB010000042">
    <property type="protein sequence ID" value="MBD8046595.1"/>
    <property type="molecule type" value="Genomic_DNA"/>
</dbReference>
<keyword evidence="1" id="KW-0472">Membrane</keyword>
<organism evidence="2 3">
    <name type="scientific">Clostridium faecium</name>
    <dbReference type="NCBI Taxonomy" id="2762223"/>
    <lineage>
        <taxon>Bacteria</taxon>
        <taxon>Bacillati</taxon>
        <taxon>Bacillota</taxon>
        <taxon>Clostridia</taxon>
        <taxon>Eubacteriales</taxon>
        <taxon>Clostridiaceae</taxon>
        <taxon>Clostridium</taxon>
    </lineage>
</organism>
<evidence type="ECO:0000313" key="3">
    <source>
        <dbReference type="Proteomes" id="UP000627166"/>
    </source>
</evidence>
<dbReference type="Proteomes" id="UP000627166">
    <property type="component" value="Unassembled WGS sequence"/>
</dbReference>
<dbReference type="RefSeq" id="WP_191739567.1">
    <property type="nucleotide sequence ID" value="NZ_JACSQB010000042.1"/>
</dbReference>
<name>A0ABR8YQT9_9CLOT</name>
<evidence type="ECO:0000256" key="1">
    <source>
        <dbReference type="SAM" id="Phobius"/>
    </source>
</evidence>
<feature type="transmembrane region" description="Helical" evidence="1">
    <location>
        <begin position="12"/>
        <end position="30"/>
    </location>
</feature>
<accession>A0ABR8YQT9</accession>
<keyword evidence="3" id="KW-1185">Reference proteome</keyword>
<protein>
    <submittedName>
        <fullName evidence="2">VCBS repeat-containing protein</fullName>
    </submittedName>
</protein>
<gene>
    <name evidence="2" type="ORF">H9637_05985</name>
</gene>
<evidence type="ECO:0000313" key="2">
    <source>
        <dbReference type="EMBL" id="MBD8046595.1"/>
    </source>
</evidence>
<keyword evidence="1" id="KW-0812">Transmembrane</keyword>